<accession>A0A285V644</accession>
<feature type="region of interest" description="Disordered" evidence="1">
    <location>
        <begin position="67"/>
        <end position="99"/>
    </location>
</feature>
<evidence type="ECO:0000313" key="2">
    <source>
        <dbReference type="EMBL" id="SOC49529.1"/>
    </source>
</evidence>
<dbReference type="RefSeq" id="WP_097195097.1">
    <property type="nucleotide sequence ID" value="NZ_OBQI01000003.1"/>
</dbReference>
<feature type="region of interest" description="Disordered" evidence="1">
    <location>
        <begin position="212"/>
        <end position="253"/>
    </location>
</feature>
<dbReference type="Proteomes" id="UP000219435">
    <property type="component" value="Unassembled WGS sequence"/>
</dbReference>
<dbReference type="EMBL" id="OBQI01000003">
    <property type="protein sequence ID" value="SOC49529.1"/>
    <property type="molecule type" value="Genomic_DNA"/>
</dbReference>
<feature type="compositionally biased region" description="Polar residues" evidence="1">
    <location>
        <begin position="218"/>
        <end position="231"/>
    </location>
</feature>
<reference evidence="3" key="1">
    <citation type="submission" date="2017-08" db="EMBL/GenBank/DDBJ databases">
        <authorList>
            <person name="Varghese N."/>
            <person name="Submissions S."/>
        </authorList>
    </citation>
    <scope>NUCLEOTIDE SEQUENCE [LARGE SCALE GENOMIC DNA]</scope>
    <source>
        <strain evidence="3">DSM 4725</strain>
    </source>
</reference>
<dbReference type="AlphaFoldDB" id="A0A285V644"/>
<feature type="compositionally biased region" description="Basic and acidic residues" evidence="1">
    <location>
        <begin position="242"/>
        <end position="253"/>
    </location>
</feature>
<evidence type="ECO:0000256" key="1">
    <source>
        <dbReference type="SAM" id="MobiDB-lite"/>
    </source>
</evidence>
<feature type="compositionally biased region" description="Basic residues" evidence="1">
    <location>
        <begin position="86"/>
        <end position="96"/>
    </location>
</feature>
<organism evidence="2 3">
    <name type="scientific">Blastococcus aggregatus</name>
    <dbReference type="NCBI Taxonomy" id="38502"/>
    <lineage>
        <taxon>Bacteria</taxon>
        <taxon>Bacillati</taxon>
        <taxon>Actinomycetota</taxon>
        <taxon>Actinomycetes</taxon>
        <taxon>Geodermatophilales</taxon>
        <taxon>Geodermatophilaceae</taxon>
        <taxon>Blastococcus</taxon>
    </lineage>
</organism>
<gene>
    <name evidence="2" type="ORF">SAMN05660748_2257</name>
</gene>
<dbReference type="SUPFAM" id="SSF55961">
    <property type="entry name" value="Bet v1-like"/>
    <property type="match status" value="1"/>
</dbReference>
<keyword evidence="3" id="KW-1185">Reference proteome</keyword>
<name>A0A285V644_9ACTN</name>
<evidence type="ECO:0000313" key="3">
    <source>
        <dbReference type="Proteomes" id="UP000219435"/>
    </source>
</evidence>
<protein>
    <submittedName>
        <fullName evidence="2">Uncharacterized protein</fullName>
    </submittedName>
</protein>
<proteinExistence type="predicted"/>
<sequence>MTTNEDQFPQAGRSPRPIALRIDEVMPRFDVNVVQHIVVNADPRETYQAVLDADLMDNQLTRLMVTARDLPNRLRPRTSDTETRRSNARSSRRPTFRMRDAAGEESGWVGLRDEPGVEMLAGLVGQFWRRDFGIVKVAPGEFASFDRPGYAKTVAGFALHPHGEGRTLLTYESRTVCTDAAARRRFAAYWLVLRPFVRQMLRGALVSMKRHAEHGATSRPTTSFSPLQPTASGPRADSGPAGDRESSRRQVDG</sequence>
<dbReference type="OrthoDB" id="5464833at2"/>